<dbReference type="Pfam" id="PF09603">
    <property type="entry name" value="Fib_succ_major"/>
    <property type="match status" value="1"/>
</dbReference>
<accession>A0A4Y8AFX7</accession>
<evidence type="ECO:0000313" key="5">
    <source>
        <dbReference type="EMBL" id="TEW67660.1"/>
    </source>
</evidence>
<keyword evidence="1" id="KW-0732">Signal</keyword>
<evidence type="ECO:0000313" key="6">
    <source>
        <dbReference type="Proteomes" id="UP000297248"/>
    </source>
</evidence>
<dbReference type="EMBL" id="JACIEG010000002">
    <property type="protein sequence ID" value="MBB3968704.1"/>
    <property type="molecule type" value="Genomic_DNA"/>
</dbReference>
<dbReference type="InterPro" id="IPR008964">
    <property type="entry name" value="Invasin/intimin_cell_adhesion"/>
</dbReference>
<dbReference type="SUPFAM" id="SSF49373">
    <property type="entry name" value="Invasin/intimin cell-adhesion fragments"/>
    <property type="match status" value="2"/>
</dbReference>
<protein>
    <submittedName>
        <fullName evidence="4">Uncharacterized protein (TIGR02145 family)</fullName>
    </submittedName>
</protein>
<dbReference type="Proteomes" id="UP000583101">
    <property type="component" value="Unassembled WGS sequence"/>
</dbReference>
<dbReference type="Gene3D" id="2.60.40.1080">
    <property type="match status" value="2"/>
</dbReference>
<evidence type="ECO:0000313" key="4">
    <source>
        <dbReference type="EMBL" id="MBB3968704.1"/>
    </source>
</evidence>
<dbReference type="Pfam" id="PF02368">
    <property type="entry name" value="Big_2"/>
    <property type="match status" value="1"/>
</dbReference>
<dbReference type="AlphaFoldDB" id="A0A4Y8AFX7"/>
<reference evidence="5 6" key="1">
    <citation type="journal article" date="2016" name="Int. J. Syst. Evol. Microbiol.">
        <title>Proposal of Mucilaginibacter phyllosphaerae sp. nov. isolated from the phyllosphere of Galium album.</title>
        <authorList>
            <person name="Aydogan E.L."/>
            <person name="Busse H.J."/>
            <person name="Moser G."/>
            <person name="Muller C."/>
            <person name="Kampfer P."/>
            <person name="Glaeser S.P."/>
        </authorList>
    </citation>
    <scope>NUCLEOTIDE SEQUENCE [LARGE SCALE GENOMIC DNA]</scope>
    <source>
        <strain evidence="5 6">PP-F2FG21</strain>
    </source>
</reference>
<name>A0A4Y8AFX7_9SPHI</name>
<dbReference type="PROSITE" id="PS51257">
    <property type="entry name" value="PROKAR_LIPOPROTEIN"/>
    <property type="match status" value="1"/>
</dbReference>
<dbReference type="InterPro" id="IPR011871">
    <property type="entry name" value="Fib_succ_major"/>
</dbReference>
<reference evidence="4 7" key="3">
    <citation type="submission" date="2020-08" db="EMBL/GenBank/DDBJ databases">
        <title>Genomic Encyclopedia of Type Strains, Phase IV (KMG-IV): sequencing the most valuable type-strain genomes for metagenomic binning, comparative biology and taxonomic classification.</title>
        <authorList>
            <person name="Goeker M."/>
        </authorList>
    </citation>
    <scope>NUCLEOTIDE SEQUENCE [LARGE SCALE GENOMIC DNA]</scope>
    <source>
        <strain evidence="4 7">DSM 100995</strain>
    </source>
</reference>
<dbReference type="InterPro" id="IPR003343">
    <property type="entry name" value="Big_2"/>
</dbReference>
<sequence>MKQTFKIALLAVIGMISAACQKTVEYKQSQTVISNFNIPDKAYGDLDFNITAPKSNSTVPIKYKSSNSKVAVISGITISIKGVGTAIITAYQEASDKFTADSVKATFTVGAAIPTQSGFTVAAKLVTDAPFTLVAPASNSTGAFTYSSSNTAVATISGSTVTIKGAGNTEITATQQAAGMYASGSSKAILTVTDVKPATGSVTDVDGNVYHAIKIGSQTWMMENLKVTHYQDGSAIANITDSGQWRLLTTGAYCSYNNSAANAKTYGLLYNWYTVNDARKLAPKGWHIPTDAEWQALYSYIGGIRENGSQIREGGLTHWVAEANIKNETKFTGLGGGGAVFSSNGMFDDFGYYAYWWSGTQKTAANSSYIALYVKGYFMFNEGSKVYGLSVRCIKD</sequence>
<organism evidence="5 6">
    <name type="scientific">Mucilaginibacter phyllosphaerae</name>
    <dbReference type="NCBI Taxonomy" id="1812349"/>
    <lineage>
        <taxon>Bacteria</taxon>
        <taxon>Pseudomonadati</taxon>
        <taxon>Bacteroidota</taxon>
        <taxon>Sphingobacteriia</taxon>
        <taxon>Sphingobacteriales</taxon>
        <taxon>Sphingobacteriaceae</taxon>
        <taxon>Mucilaginibacter</taxon>
    </lineage>
</organism>
<evidence type="ECO:0000259" key="2">
    <source>
        <dbReference type="Pfam" id="PF02368"/>
    </source>
</evidence>
<feature type="domain" description="Fibrobacter succinogenes major paralogous" evidence="3">
    <location>
        <begin position="213"/>
        <end position="395"/>
    </location>
</feature>
<reference evidence="5" key="2">
    <citation type="submission" date="2019-03" db="EMBL/GenBank/DDBJ databases">
        <authorList>
            <person name="Yan Y.-Q."/>
            <person name="Du Z.-J."/>
        </authorList>
    </citation>
    <scope>NUCLEOTIDE SEQUENCE</scope>
    <source>
        <strain evidence="5">PP-F2FG21</strain>
    </source>
</reference>
<feature type="chain" id="PRO_5044616580" evidence="1">
    <location>
        <begin position="22"/>
        <end position="396"/>
    </location>
</feature>
<feature type="signal peptide" evidence="1">
    <location>
        <begin position="1"/>
        <end position="21"/>
    </location>
</feature>
<comment type="caution">
    <text evidence="5">The sequence shown here is derived from an EMBL/GenBank/DDBJ whole genome shotgun (WGS) entry which is preliminary data.</text>
</comment>
<keyword evidence="7" id="KW-1185">Reference proteome</keyword>
<gene>
    <name evidence="5" type="ORF">E2R65_06625</name>
    <name evidence="4" type="ORF">GGR35_001296</name>
</gene>
<evidence type="ECO:0000313" key="7">
    <source>
        <dbReference type="Proteomes" id="UP000583101"/>
    </source>
</evidence>
<feature type="domain" description="BIG2" evidence="2">
    <location>
        <begin position="134"/>
        <end position="177"/>
    </location>
</feature>
<evidence type="ECO:0000256" key="1">
    <source>
        <dbReference type="SAM" id="SignalP"/>
    </source>
</evidence>
<dbReference type="Proteomes" id="UP000297248">
    <property type="component" value="Unassembled WGS sequence"/>
</dbReference>
<dbReference type="OrthoDB" id="9805760at2"/>
<proteinExistence type="predicted"/>
<dbReference type="RefSeq" id="WP_134335697.1">
    <property type="nucleotide sequence ID" value="NZ_BMCZ01000004.1"/>
</dbReference>
<dbReference type="NCBIfam" id="TIGR02145">
    <property type="entry name" value="Fib_succ_major"/>
    <property type="match status" value="1"/>
</dbReference>
<evidence type="ECO:0000259" key="3">
    <source>
        <dbReference type="Pfam" id="PF09603"/>
    </source>
</evidence>
<dbReference type="EMBL" id="SNQG01000002">
    <property type="protein sequence ID" value="TEW67660.1"/>
    <property type="molecule type" value="Genomic_DNA"/>
</dbReference>